<dbReference type="Proteomes" id="UP001165296">
    <property type="component" value="Unassembled WGS sequence"/>
</dbReference>
<protein>
    <recommendedName>
        <fullName evidence="3">Four helix bundle protein</fullName>
    </recommendedName>
</protein>
<comment type="caution">
    <text evidence="1">The sequence shown here is derived from an EMBL/GenBank/DDBJ whole genome shotgun (WGS) entry which is preliminary data.</text>
</comment>
<dbReference type="EMBL" id="JAJADR010000004">
    <property type="protein sequence ID" value="MCB2409386.1"/>
    <property type="molecule type" value="Genomic_DNA"/>
</dbReference>
<accession>A0ABS8AW34</accession>
<organism evidence="1 2">
    <name type="scientific">Hymenobacter lucidus</name>
    <dbReference type="NCBI Taxonomy" id="2880930"/>
    <lineage>
        <taxon>Bacteria</taxon>
        <taxon>Pseudomonadati</taxon>
        <taxon>Bacteroidota</taxon>
        <taxon>Cytophagia</taxon>
        <taxon>Cytophagales</taxon>
        <taxon>Hymenobacteraceae</taxon>
        <taxon>Hymenobacter</taxon>
    </lineage>
</organism>
<proteinExistence type="predicted"/>
<keyword evidence="2" id="KW-1185">Reference proteome</keyword>
<name>A0ABS8AW34_9BACT</name>
<evidence type="ECO:0008006" key="3">
    <source>
        <dbReference type="Google" id="ProtNLM"/>
    </source>
</evidence>
<gene>
    <name evidence="1" type="ORF">LGH74_15440</name>
</gene>
<dbReference type="RefSeq" id="WP_226177018.1">
    <property type="nucleotide sequence ID" value="NZ_JAJADR010000004.1"/>
</dbReference>
<evidence type="ECO:0000313" key="1">
    <source>
        <dbReference type="EMBL" id="MCB2409386.1"/>
    </source>
</evidence>
<evidence type="ECO:0000313" key="2">
    <source>
        <dbReference type="Proteomes" id="UP001165296"/>
    </source>
</evidence>
<reference evidence="1" key="1">
    <citation type="submission" date="2021-10" db="EMBL/GenBank/DDBJ databases">
        <authorList>
            <person name="Dean J.D."/>
            <person name="Kim M.K."/>
            <person name="Newey C.N."/>
            <person name="Stoker T.S."/>
            <person name="Thompson D.W."/>
            <person name="Grose J.H."/>
        </authorList>
    </citation>
    <scope>NUCLEOTIDE SEQUENCE</scope>
    <source>
        <strain evidence="1">BT178</strain>
    </source>
</reference>
<sequence>MPSAAYSHSYQLLLRKAGDLYEALLALYKPDIQTEHDFAARTVLATEAQRTGVAWHLARTNELSPASTALLIQSMGRYLDSHWDDYREIPTADPEKFVRREHLHAALEGVISKISELQNKPES</sequence>